<comment type="caution">
    <text evidence="7">The sequence shown here is derived from an EMBL/GenBank/DDBJ whole genome shotgun (WGS) entry which is preliminary data.</text>
</comment>
<evidence type="ECO:0000313" key="7">
    <source>
        <dbReference type="EMBL" id="KAF6154421.1"/>
    </source>
</evidence>
<keyword evidence="3" id="KW-0690">Ribosome biogenesis</keyword>
<feature type="region of interest" description="Disordered" evidence="6">
    <location>
        <begin position="64"/>
        <end position="97"/>
    </location>
</feature>
<dbReference type="OrthoDB" id="448446at2759"/>
<dbReference type="GO" id="GO:0030686">
    <property type="term" value="C:90S preribosome"/>
    <property type="evidence" value="ECO:0007669"/>
    <property type="project" value="TreeGrafter"/>
</dbReference>
<feature type="compositionally biased region" description="Polar residues" evidence="6">
    <location>
        <begin position="10"/>
        <end position="19"/>
    </location>
</feature>
<evidence type="ECO:0000256" key="1">
    <source>
        <dbReference type="ARBA" id="ARBA00004604"/>
    </source>
</evidence>
<protein>
    <submittedName>
        <fullName evidence="7">Uncharacterized protein</fullName>
    </submittedName>
</protein>
<dbReference type="AlphaFoldDB" id="A0A7J7MHU6"/>
<evidence type="ECO:0000256" key="6">
    <source>
        <dbReference type="SAM" id="MobiDB-lite"/>
    </source>
</evidence>
<dbReference type="GO" id="GO:0000462">
    <property type="term" value="P:maturation of SSU-rRNA from tricistronic rRNA transcript (SSU-rRNA, 5.8S rRNA, LSU-rRNA)"/>
    <property type="evidence" value="ECO:0007669"/>
    <property type="project" value="TreeGrafter"/>
</dbReference>
<dbReference type="PANTHER" id="PTHR21738:SF0">
    <property type="entry name" value="RIBOSOMAL RNA PROCESSING PROTEIN 36 HOMOLOG"/>
    <property type="match status" value="1"/>
</dbReference>
<dbReference type="PANTHER" id="PTHR21738">
    <property type="entry name" value="RIBOSOMAL RNA PROCESSING PROTEIN 36 HOMOLOG"/>
    <property type="match status" value="1"/>
</dbReference>
<dbReference type="InterPro" id="IPR009292">
    <property type="entry name" value="RRP36"/>
</dbReference>
<gene>
    <name evidence="7" type="ORF">GIB67_028313</name>
</gene>
<evidence type="ECO:0000313" key="8">
    <source>
        <dbReference type="Proteomes" id="UP000541444"/>
    </source>
</evidence>
<comment type="similarity">
    <text evidence="2">Belongs to the RRP36 family.</text>
</comment>
<feature type="region of interest" description="Disordered" evidence="6">
    <location>
        <begin position="1"/>
        <end position="35"/>
    </location>
</feature>
<name>A0A7J7MHU6_9MAGN</name>
<sequence length="97" mass="11011">MEVKKAVASIPSSSEAQLNESDEYESNSEEEEIQRELADVSFEEIQKARSNGFVAIKAKVKQEKKGGRANKNRLMEISSKKPVRRHREVVQVPKKVL</sequence>
<evidence type="ECO:0000256" key="5">
    <source>
        <dbReference type="ARBA" id="ARBA00023242"/>
    </source>
</evidence>
<dbReference type="EMBL" id="JACGCM010001497">
    <property type="protein sequence ID" value="KAF6154421.1"/>
    <property type="molecule type" value="Genomic_DNA"/>
</dbReference>
<dbReference type="GO" id="GO:0005730">
    <property type="term" value="C:nucleolus"/>
    <property type="evidence" value="ECO:0007669"/>
    <property type="project" value="UniProtKB-SubCell"/>
</dbReference>
<evidence type="ECO:0000256" key="4">
    <source>
        <dbReference type="ARBA" id="ARBA00022552"/>
    </source>
</evidence>
<organism evidence="7 8">
    <name type="scientific">Kingdonia uniflora</name>
    <dbReference type="NCBI Taxonomy" id="39325"/>
    <lineage>
        <taxon>Eukaryota</taxon>
        <taxon>Viridiplantae</taxon>
        <taxon>Streptophyta</taxon>
        <taxon>Embryophyta</taxon>
        <taxon>Tracheophyta</taxon>
        <taxon>Spermatophyta</taxon>
        <taxon>Magnoliopsida</taxon>
        <taxon>Ranunculales</taxon>
        <taxon>Circaeasteraceae</taxon>
        <taxon>Kingdonia</taxon>
    </lineage>
</organism>
<evidence type="ECO:0000256" key="2">
    <source>
        <dbReference type="ARBA" id="ARBA00009418"/>
    </source>
</evidence>
<accession>A0A7J7MHU6</accession>
<comment type="subcellular location">
    <subcellularLocation>
        <location evidence="1">Nucleus</location>
        <location evidence="1">Nucleolus</location>
    </subcellularLocation>
</comment>
<proteinExistence type="inferred from homology"/>
<feature type="compositionally biased region" description="Acidic residues" evidence="6">
    <location>
        <begin position="20"/>
        <end position="33"/>
    </location>
</feature>
<reference evidence="7 8" key="1">
    <citation type="journal article" date="2020" name="IScience">
        <title>Genome Sequencing of the Endangered Kingdonia uniflora (Circaeasteraceae, Ranunculales) Reveals Potential Mechanisms of Evolutionary Specialization.</title>
        <authorList>
            <person name="Sun Y."/>
            <person name="Deng T."/>
            <person name="Zhang A."/>
            <person name="Moore M.J."/>
            <person name="Landis J.B."/>
            <person name="Lin N."/>
            <person name="Zhang H."/>
            <person name="Zhang X."/>
            <person name="Huang J."/>
            <person name="Zhang X."/>
            <person name="Sun H."/>
            <person name="Wang H."/>
        </authorList>
    </citation>
    <scope>NUCLEOTIDE SEQUENCE [LARGE SCALE GENOMIC DNA]</scope>
    <source>
        <strain evidence="7">TB1705</strain>
        <tissue evidence="7">Leaf</tissue>
    </source>
</reference>
<keyword evidence="8" id="KW-1185">Reference proteome</keyword>
<keyword evidence="4" id="KW-0698">rRNA processing</keyword>
<keyword evidence="5" id="KW-0539">Nucleus</keyword>
<evidence type="ECO:0000256" key="3">
    <source>
        <dbReference type="ARBA" id="ARBA00022517"/>
    </source>
</evidence>
<dbReference type="Proteomes" id="UP000541444">
    <property type="component" value="Unassembled WGS sequence"/>
</dbReference>